<feature type="coiled-coil region" evidence="6">
    <location>
        <begin position="167"/>
        <end position="215"/>
    </location>
</feature>
<feature type="coiled-coil region" evidence="6">
    <location>
        <begin position="896"/>
        <end position="930"/>
    </location>
</feature>
<evidence type="ECO:0000256" key="5">
    <source>
        <dbReference type="ARBA" id="ARBA00023125"/>
    </source>
</evidence>
<feature type="coiled-coil region" evidence="6">
    <location>
        <begin position="255"/>
        <end position="345"/>
    </location>
</feature>
<dbReference type="Proteomes" id="UP001597301">
    <property type="component" value="Unassembled WGS sequence"/>
</dbReference>
<proteinExistence type="inferred from homology"/>
<keyword evidence="1 6" id="KW-0963">Cytoplasm</keyword>
<accession>A0ABW4KFN5</accession>
<keyword evidence="3 6" id="KW-0067">ATP-binding</keyword>
<dbReference type="InterPro" id="IPR011890">
    <property type="entry name" value="SMC_prok"/>
</dbReference>
<comment type="subunit">
    <text evidence="6">Homodimer.</text>
</comment>
<dbReference type="InterPro" id="IPR003395">
    <property type="entry name" value="RecF/RecN/SMC_N"/>
</dbReference>
<evidence type="ECO:0000313" key="9">
    <source>
        <dbReference type="Proteomes" id="UP001597301"/>
    </source>
</evidence>
<feature type="domain" description="SMC hinge" evidence="7">
    <location>
        <begin position="518"/>
        <end position="637"/>
    </location>
</feature>
<keyword evidence="2 6" id="KW-0547">Nucleotide-binding</keyword>
<evidence type="ECO:0000256" key="4">
    <source>
        <dbReference type="ARBA" id="ARBA00023054"/>
    </source>
</evidence>
<dbReference type="HAMAP" id="MF_01894">
    <property type="entry name" value="Smc_prok"/>
    <property type="match status" value="1"/>
</dbReference>
<dbReference type="RefSeq" id="WP_380772393.1">
    <property type="nucleotide sequence ID" value="NZ_JBHUEO010000005.1"/>
</dbReference>
<evidence type="ECO:0000256" key="3">
    <source>
        <dbReference type="ARBA" id="ARBA00022840"/>
    </source>
</evidence>
<organism evidence="8 9">
    <name type="scientific">Siminovitchia sediminis</name>
    <dbReference type="NCBI Taxonomy" id="1274353"/>
    <lineage>
        <taxon>Bacteria</taxon>
        <taxon>Bacillati</taxon>
        <taxon>Bacillota</taxon>
        <taxon>Bacilli</taxon>
        <taxon>Bacillales</taxon>
        <taxon>Bacillaceae</taxon>
        <taxon>Siminovitchia</taxon>
    </lineage>
</organism>
<dbReference type="SUPFAM" id="SSF52540">
    <property type="entry name" value="P-loop containing nucleoside triphosphate hydrolases"/>
    <property type="match status" value="1"/>
</dbReference>
<evidence type="ECO:0000259" key="7">
    <source>
        <dbReference type="SMART" id="SM00968"/>
    </source>
</evidence>
<dbReference type="Gene3D" id="3.30.70.1620">
    <property type="match status" value="1"/>
</dbReference>
<name>A0ABW4KFN5_9BACI</name>
<keyword evidence="9" id="KW-1185">Reference proteome</keyword>
<dbReference type="InterPro" id="IPR010935">
    <property type="entry name" value="SMC_hinge"/>
</dbReference>
<dbReference type="PIRSF" id="PIRSF005719">
    <property type="entry name" value="SMC"/>
    <property type="match status" value="1"/>
</dbReference>
<dbReference type="PANTHER" id="PTHR43977">
    <property type="entry name" value="STRUCTURAL MAINTENANCE OF CHROMOSOMES PROTEIN 3"/>
    <property type="match status" value="1"/>
</dbReference>
<evidence type="ECO:0000256" key="1">
    <source>
        <dbReference type="ARBA" id="ARBA00022490"/>
    </source>
</evidence>
<evidence type="ECO:0000256" key="6">
    <source>
        <dbReference type="HAMAP-Rule" id="MF_01894"/>
    </source>
</evidence>
<dbReference type="InterPro" id="IPR024704">
    <property type="entry name" value="SMC"/>
</dbReference>
<dbReference type="CDD" id="cd03278">
    <property type="entry name" value="ABC_SMC_barmotin"/>
    <property type="match status" value="2"/>
</dbReference>
<dbReference type="NCBIfam" id="TIGR02168">
    <property type="entry name" value="SMC_prok_B"/>
    <property type="match status" value="1"/>
</dbReference>
<feature type="coiled-coil region" evidence="6">
    <location>
        <begin position="777"/>
        <end position="839"/>
    </location>
</feature>
<dbReference type="Pfam" id="PF06470">
    <property type="entry name" value="SMC_hinge"/>
    <property type="match status" value="1"/>
</dbReference>
<comment type="domain">
    <text evidence="6">Contains large globular domains required for ATP hydrolysis at each terminus and a third globular domain forming a flexible hinge near the middle of the molecule. These domains are separated by coiled-coil structures.</text>
</comment>
<dbReference type="InterPro" id="IPR036277">
    <property type="entry name" value="SMC_hinge_sf"/>
</dbReference>
<dbReference type="InterPro" id="IPR027417">
    <property type="entry name" value="P-loop_NTPase"/>
</dbReference>
<comment type="subcellular location">
    <subcellularLocation>
        <location evidence="6">Cytoplasm</location>
    </subcellularLocation>
</comment>
<dbReference type="SMART" id="SM00968">
    <property type="entry name" value="SMC_hinge"/>
    <property type="match status" value="1"/>
</dbReference>
<feature type="binding site" evidence="6">
    <location>
        <begin position="32"/>
        <end position="39"/>
    </location>
    <ligand>
        <name>ATP</name>
        <dbReference type="ChEBI" id="CHEBI:30616"/>
    </ligand>
</feature>
<dbReference type="Pfam" id="PF02463">
    <property type="entry name" value="SMC_N"/>
    <property type="match status" value="1"/>
</dbReference>
<comment type="caution">
    <text evidence="8">The sequence shown here is derived from an EMBL/GenBank/DDBJ whole genome shotgun (WGS) entry which is preliminary data.</text>
</comment>
<protein>
    <recommendedName>
        <fullName evidence="6">Chromosome partition protein Smc</fullName>
    </recommendedName>
</protein>
<feature type="coiled-coil region" evidence="6">
    <location>
        <begin position="693"/>
        <end position="734"/>
    </location>
</feature>
<evidence type="ECO:0000313" key="8">
    <source>
        <dbReference type="EMBL" id="MFD1705852.1"/>
    </source>
</evidence>
<evidence type="ECO:0000256" key="2">
    <source>
        <dbReference type="ARBA" id="ARBA00022741"/>
    </source>
</evidence>
<dbReference type="SUPFAM" id="SSF75553">
    <property type="entry name" value="Smc hinge domain"/>
    <property type="match status" value="1"/>
</dbReference>
<sequence>MFLKQLNMYGFKSFAEKTEMEFVPGVTAVVGPNGSGKSNVTDALRWVLGEQSAKSLRGGTMEDIIFAGSDSRKPLNYAEVSITLDNETGSLPVDYSEVNVKRRVFRTGESEFFINEKPCRLKDIVELFTDSGLGREAFSIIGQGKVDQVLNSKPEERRTIFEEAAGVLKYKHRKKKTEDKLLETEENLQRVDDILHELEGQLEILKEQADRAEQFLQMKGELKKVETALIVRKLEELYVQWEKVNNEVELYTDAEIKLSKDIQNLELDIDKKKQQQNITDEKINSLQEKLVDVSELLEKLEGQRQVLEEKSRNIVRNMDMLQVNIKEAQSKKEELLHTQKETESLISQKKAETQNIHNQLLKIEQSLGKLDDTLDQTIENLKSEYVDAMNEQASYKNEIQYIEKQLGQHRIRLEKLRSDKEKDEAELNLILTELKEKETKLTHIQKQLRSLTEKNEQYTEKRAVMKNQRENLQSELFQLYRETQKMKAEQESLEMMEDDYAGYMQGVREVLKAKRTLSGIEGTAADLIQVPKELETAVETALGAAVQHIVVQTDTDGRKAIEFLKKKRLGRATFLPLNVIQPKYFHSNYKEAMKSHPSFLGTASDLVTYDKKHEPAIRHLLGSIVVAKDLKGAGELAKLTGYKLRIVTLTGDVINAGGSMTGGTSKQKRTSLISRKNRLESVKKNLFVQKQKITTAESELTRLKEKMTECEKLLSNHQNKIKELEAVQYELQSDKTQLKIQLKHVKDALSLNEVEQDGLLNDIQELKLQSEQSHTALMAREQSIRQLDEEIKQLAETRISQQSSKDQLLATIHQLNLQKVQLEEQMHAANSNLERIRSSLVETDSFIKEAHHKWQAFITEKESLLFETTELEEQIKIKQAEKEKTLQLISDSRRMRLDIQEDIKHCEAELKELARQQKKLAEKLKNEEFKGSRLKMEMENLAKTLTEDFAISFERARKESSSLIDVPEAEKKRDSLKKELSAVGTVNVGAIDEYKRVSRRCQFLHEQRDDLLKAKSTLYEIMDEMDQEMIKRFGSTFHSIQNSFQGVFSSLFGGGRAELKLTDPDDLLNTGVEIVAQPPGKKLQNLSLLSGGERSLTAIALLFSILKVRPVPFCVLDEVEAALDEANVDRFSRYLKKFSENTQFIVITHRQGTMAGADVLYGITMQESGVSKLVSVKLEESRAMAKLT</sequence>
<dbReference type="EMBL" id="JBHUEO010000005">
    <property type="protein sequence ID" value="MFD1705852.1"/>
    <property type="molecule type" value="Genomic_DNA"/>
</dbReference>
<keyword evidence="5 6" id="KW-0238">DNA-binding</keyword>
<comment type="function">
    <text evidence="6">Required for chromosome condensation and partitioning.</text>
</comment>
<dbReference type="Gene3D" id="1.20.1060.20">
    <property type="match status" value="1"/>
</dbReference>
<dbReference type="Gene3D" id="3.40.50.300">
    <property type="entry name" value="P-loop containing nucleotide triphosphate hydrolases"/>
    <property type="match status" value="2"/>
</dbReference>
<feature type="coiled-coil region" evidence="6">
    <location>
        <begin position="378"/>
        <end position="489"/>
    </location>
</feature>
<comment type="similarity">
    <text evidence="6">Belongs to the SMC family.</text>
</comment>
<keyword evidence="4 6" id="KW-0175">Coiled coil</keyword>
<gene>
    <name evidence="6 8" type="primary">smc</name>
    <name evidence="8" type="ORF">ACFSCZ_03690</name>
</gene>
<reference evidence="9" key="1">
    <citation type="journal article" date="2019" name="Int. J. Syst. Evol. Microbiol.">
        <title>The Global Catalogue of Microorganisms (GCM) 10K type strain sequencing project: providing services to taxonomists for standard genome sequencing and annotation.</title>
        <authorList>
            <consortium name="The Broad Institute Genomics Platform"/>
            <consortium name="The Broad Institute Genome Sequencing Center for Infectious Disease"/>
            <person name="Wu L."/>
            <person name="Ma J."/>
        </authorList>
    </citation>
    <scope>NUCLEOTIDE SEQUENCE [LARGE SCALE GENOMIC DNA]</scope>
    <source>
        <strain evidence="9">CGMCC 1.12295</strain>
    </source>
</reference>